<feature type="compositionally biased region" description="Polar residues" evidence="1">
    <location>
        <begin position="326"/>
        <end position="342"/>
    </location>
</feature>
<name>A0A026W0Z9_OOCBI</name>
<accession>A0A026W0Z9</accession>
<feature type="region of interest" description="Disordered" evidence="1">
    <location>
        <begin position="702"/>
        <end position="750"/>
    </location>
</feature>
<feature type="compositionally biased region" description="Polar residues" evidence="1">
    <location>
        <begin position="154"/>
        <end position="163"/>
    </location>
</feature>
<keyword evidence="3" id="KW-1185">Reference proteome</keyword>
<dbReference type="Proteomes" id="UP000053097">
    <property type="component" value="Unassembled WGS sequence"/>
</dbReference>
<proteinExistence type="predicted"/>
<protein>
    <submittedName>
        <fullName evidence="2">Uncharacterized protein</fullName>
    </submittedName>
</protein>
<feature type="region of interest" description="Disordered" evidence="1">
    <location>
        <begin position="301"/>
        <end position="320"/>
    </location>
</feature>
<feature type="region of interest" description="Disordered" evidence="1">
    <location>
        <begin position="326"/>
        <end position="372"/>
    </location>
</feature>
<evidence type="ECO:0000256" key="1">
    <source>
        <dbReference type="SAM" id="MobiDB-lite"/>
    </source>
</evidence>
<feature type="compositionally biased region" description="Basic and acidic residues" evidence="1">
    <location>
        <begin position="706"/>
        <end position="715"/>
    </location>
</feature>
<reference evidence="2 3" key="1">
    <citation type="journal article" date="2014" name="Curr. Biol.">
        <title>The genome of the clonal raider ant Cerapachys biroi.</title>
        <authorList>
            <person name="Oxley P.R."/>
            <person name="Ji L."/>
            <person name="Fetter-Pruneda I."/>
            <person name="McKenzie S.K."/>
            <person name="Li C."/>
            <person name="Hu H."/>
            <person name="Zhang G."/>
            <person name="Kronauer D.J."/>
        </authorList>
    </citation>
    <scope>NUCLEOTIDE SEQUENCE [LARGE SCALE GENOMIC DNA]</scope>
</reference>
<evidence type="ECO:0000313" key="3">
    <source>
        <dbReference type="Proteomes" id="UP000053097"/>
    </source>
</evidence>
<dbReference type="AlphaFoldDB" id="A0A026W0Z9"/>
<feature type="compositionally biased region" description="Polar residues" evidence="1">
    <location>
        <begin position="716"/>
        <end position="732"/>
    </location>
</feature>
<evidence type="ECO:0000313" key="2">
    <source>
        <dbReference type="EMBL" id="EZA48739.1"/>
    </source>
</evidence>
<gene>
    <name evidence="2" type="ORF">X777_13151</name>
</gene>
<organism evidence="2 3">
    <name type="scientific">Ooceraea biroi</name>
    <name type="common">Clonal raider ant</name>
    <name type="synonym">Cerapachys biroi</name>
    <dbReference type="NCBI Taxonomy" id="2015173"/>
    <lineage>
        <taxon>Eukaryota</taxon>
        <taxon>Metazoa</taxon>
        <taxon>Ecdysozoa</taxon>
        <taxon>Arthropoda</taxon>
        <taxon>Hexapoda</taxon>
        <taxon>Insecta</taxon>
        <taxon>Pterygota</taxon>
        <taxon>Neoptera</taxon>
        <taxon>Endopterygota</taxon>
        <taxon>Hymenoptera</taxon>
        <taxon>Apocrita</taxon>
        <taxon>Aculeata</taxon>
        <taxon>Formicoidea</taxon>
        <taxon>Formicidae</taxon>
        <taxon>Dorylinae</taxon>
        <taxon>Ooceraea</taxon>
    </lineage>
</organism>
<sequence>MPRNDGKLDSKKDREDIRWFENYEKLGKTGESLKNKDILNYIKDIERNCRLEVSSGDEDYAGTKRSSNCSVRFPDARFRSSKGVKSRITSRRNKSTGSSARKVKRSSGRNTMDARGYSRSSRNSRFRDNPDLAIPGNPKEKVNAPAESTLRYPRSSNKRGSYNCRGSSPRFYGWYSRKDRGTRPATTETTSLEIITNRPENVTLDRGIDSSRITEKKSARLRAFKSLHTKKMDQPIYAGIYSNVASSENAKLKNLPRFGEDRSKIARTSRFNHQGDVSGSIMNQRQNKFCLDRDAYPIDSLLQDSSRNEGHEGRYTSGYRYPVSKSARSTSWGQKSRSNRLATSRLPETSLRASRRQNEVGPPLEATGSITGAGSIDRSYWRESWRKNNTDQRRREPGVSGERELPCYRRPGFLRESGNLYKVTRTREGSSKLLFGCCCEDIERDEATADRSMHRRYPENVNRRDFRPREREVREVSSRSVQWNNHEEALDFDLSTGEHSRRNETAMYDDASMFDKVGVSFADDRANDRDDGAQLGDLDPHAPLPDDWTYQTRRFSEIARKCEESSCDLENNRRETRREIRRTLQRQIRQYPTGEESSFVIRTPRKLALRDPRGQRYGTAESTCECREPFHDPPAACLTGSCTCVEGNGNIQRNDNDDDDSSRGIPTEEVYCSYCCCSSSSSDNKNNQGAFREPSRCTCRGATRADVQRQPRDTNEQNQSITSNEAASQATGPTGRGWLTDPAGVRFGRPRYSRDRTNLEKILIYPPRGQAGPPLTLYKGSSNINCRVKGNADTGFRYSVTYVQKFVSPTWMPGASPKVETDEEYECSADHG</sequence>
<feature type="region of interest" description="Disordered" evidence="1">
    <location>
        <begin position="80"/>
        <end position="163"/>
    </location>
</feature>
<dbReference type="OMA" id="WFENYEK"/>
<feature type="compositionally biased region" description="Basic residues" evidence="1">
    <location>
        <begin position="80"/>
        <end position="94"/>
    </location>
</feature>
<dbReference type="EMBL" id="KK107574">
    <property type="protein sequence ID" value="EZA48739.1"/>
    <property type="molecule type" value="Genomic_DNA"/>
</dbReference>